<dbReference type="InterPro" id="IPR014043">
    <property type="entry name" value="Acyl_transferase_dom"/>
</dbReference>
<dbReference type="InParanoid" id="A0A0C3D1S8"/>
<feature type="domain" description="PKS/mFAS DH" evidence="8">
    <location>
        <begin position="1284"/>
        <end position="1590"/>
    </location>
</feature>
<dbReference type="Pfam" id="PF22621">
    <property type="entry name" value="CurL-like_PKS_C"/>
    <property type="match status" value="1"/>
</dbReference>
<dbReference type="InterPro" id="IPR050091">
    <property type="entry name" value="PKS_NRPS_Biosynth_Enz"/>
</dbReference>
<dbReference type="InterPro" id="IPR020841">
    <property type="entry name" value="PKS_Beta-ketoAc_synthase_dom"/>
</dbReference>
<proteinExistence type="predicted"/>
<dbReference type="FunFam" id="3.10.129.110:FF:000001">
    <property type="entry name" value="Sterigmatocystin biosynthesis polyketide synthase"/>
    <property type="match status" value="1"/>
</dbReference>
<dbReference type="GO" id="GO:0006633">
    <property type="term" value="P:fatty acid biosynthetic process"/>
    <property type="evidence" value="ECO:0007669"/>
    <property type="project" value="InterPro"/>
</dbReference>
<keyword evidence="2" id="KW-0597">Phosphoprotein</keyword>
<dbReference type="SMART" id="SM00825">
    <property type="entry name" value="PKS_KS"/>
    <property type="match status" value="1"/>
</dbReference>
<feature type="region of interest" description="C-terminal hotdog fold" evidence="4">
    <location>
        <begin position="1443"/>
        <end position="1590"/>
    </location>
</feature>
<dbReference type="Pfam" id="PF00109">
    <property type="entry name" value="ketoacyl-synt"/>
    <property type="match status" value="1"/>
</dbReference>
<dbReference type="HOGENOM" id="CLU_000022_6_0_1"/>
<accession>A0A0C3D1S8</accession>
<dbReference type="InterPro" id="IPR030918">
    <property type="entry name" value="PT_fungal_PKS"/>
</dbReference>
<dbReference type="InterPro" id="IPR014030">
    <property type="entry name" value="Ketoacyl_synth_N"/>
</dbReference>
<dbReference type="InterPro" id="IPR016039">
    <property type="entry name" value="Thiolase-like"/>
</dbReference>
<dbReference type="Gene3D" id="3.10.129.110">
    <property type="entry name" value="Polyketide synthase dehydratase"/>
    <property type="match status" value="1"/>
</dbReference>
<dbReference type="STRING" id="913774.A0A0C3D1S8"/>
<dbReference type="PROSITE" id="PS52019">
    <property type="entry name" value="PKS_MFAS_DH"/>
    <property type="match status" value="1"/>
</dbReference>
<dbReference type="Pfam" id="PF21089">
    <property type="entry name" value="PKS_DH_N"/>
    <property type="match status" value="1"/>
</dbReference>
<dbReference type="GO" id="GO:0004315">
    <property type="term" value="F:3-oxoacyl-[acyl-carrier-protein] synthase activity"/>
    <property type="evidence" value="ECO:0007669"/>
    <property type="project" value="InterPro"/>
</dbReference>
<evidence type="ECO:0000256" key="1">
    <source>
        <dbReference type="ARBA" id="ARBA00022450"/>
    </source>
</evidence>
<dbReference type="PANTHER" id="PTHR43775">
    <property type="entry name" value="FATTY ACID SYNTHASE"/>
    <property type="match status" value="1"/>
</dbReference>
<dbReference type="Gene3D" id="1.10.1200.10">
    <property type="entry name" value="ACP-like"/>
    <property type="match status" value="1"/>
</dbReference>
<dbReference type="SUPFAM" id="SSF55048">
    <property type="entry name" value="Probable ACP-binding domain of malonyl-CoA ACP transacylase"/>
    <property type="match status" value="1"/>
</dbReference>
<name>A0A0C3D1S8_OIDMZ</name>
<dbReference type="OrthoDB" id="329835at2759"/>
<feature type="active site" description="Proton donor; for dehydratase activity" evidence="4">
    <location>
        <position position="1503"/>
    </location>
</feature>
<keyword evidence="1" id="KW-0596">Phosphopantetheine</keyword>
<evidence type="ECO:0000259" key="8">
    <source>
        <dbReference type="PROSITE" id="PS52019"/>
    </source>
</evidence>
<feature type="domain" description="Ketosynthase family 3 (KS3)" evidence="7">
    <location>
        <begin position="370"/>
        <end position="801"/>
    </location>
</feature>
<keyword evidence="10" id="KW-1185">Reference proteome</keyword>
<dbReference type="Gene3D" id="3.30.70.3290">
    <property type="match status" value="1"/>
</dbReference>
<dbReference type="Pfam" id="PF00550">
    <property type="entry name" value="PP-binding"/>
    <property type="match status" value="1"/>
</dbReference>
<dbReference type="InterPro" id="IPR029058">
    <property type="entry name" value="AB_hydrolase_fold"/>
</dbReference>
<dbReference type="Gene3D" id="3.40.47.10">
    <property type="match status" value="1"/>
</dbReference>
<sequence>MGVRKVLVLGDHSGDWFALFKSLLKKASGLVLTDFLQQAAHTIRREIKQDAKLTKSSNFRFTTAYELADQIETLQAKCPLAIRCAIICLSQIGHILAYEEVCPFELSNGSSLSVTGYGVGSIAAAAFASTGSPSELAHSSDLAIAIAFRVGSIVQRKIEINTVSSFEEVLPPWACLALPLTVGDAEVMLREFNQQNNLARHRTCYISSVHASETVISGPRSSLKSLQEQRGITGIVNACPIPLNASHLYCKVDLDSFKPLARAFRTRETTNGEMPRFISGSGEPLQATSSTELILQEVQCLLLRRRDTVKQFQALNTCCSGDECTLFVSAEDETSRYFASQMQSCNGEGGAKIINICAAVSRMHPQRAVKPSIAVVGMAGRFPEAEDADHLWELLQAGREVHRTVPPDRFNYASHSDPTGKKRNTSKSPYGCFINDPGLFDHRFFNMSPKEAAQTDPAQRLMLLTAYEALEMAGFVSNRSPSSRPDRVATFYGQTSDDWRETNSCQDIGTYFIPGGIRAFGPGRINYHLKFSGPSYSVDTACSSSFAAIHMACNSLLARDCDTAIVGGANILTNPDIFAGLSRGQFLSSSGPCKTFDADADGYCRGDAVGSVVLKRLEDAEDDNDKILGVILGVGTNHSADAVSITHPHAPTQATLYQSILSNNGVNADEVDYVEMHGTGTAAGDYNEMLSVSDVFASRTRDRRPQPLYVSSIKANIGHGEAAAGISSLIKVLLMLRNSTIPSHVGIKGTVNPAFPHDLEARNVHIPFTSKSWLPKTDVPRIAFLNNFSAAGGNTSLLLREYRPLSTMRENDPRSTYIISVNAKTIVSLQMNIERLATFIKENPNTNIADLSYTLTARRLSHPYRRTFTVSRLAEVRNMLVSGMESFAPVASKPPKTIFTFTGQGSLYSSLARQLFDTCNSFRHDILELDYVATTQGLPSFLELVDGSVADSALLSPVVSQVGQVCVQVALARLWISWGIQPSAVVGHSLGEYPALVIAGVLTASDMIYLVGHKAQLFLELSISHSHGMLAVNADAESLRHRISGTAVEIACINAPKMTVLGGPREALDISTSELQAEGIRCTRISVTHAYHTAQVDAILTSFRHFAEHLTYAPPQLPVLSPLLCRTVEVGSDEFDAEYLCRQAREIVNFQGALSSIRNQSEWTGNAIWLEVGPHPTCTRFVQQTLGPGVSVGISLRRNSDSWKTMSESLCSLHDRGFAVDWEQYHHGFEGCHNLMDLPAYAWDLKNFWIDYKNDWSLTKGDALQAARDSVKFTPPRLATTTVQRIVEEKIESGVASLVAETAFSEPDLAYIALGHRVNGVSLCPSSLYADMALTVAKYLYQEIHPNMPAPAMDVYDMHVDKPFILDQRNDVLFRISAKGDEQRAQLQFYTVDKRDRSKRTDHAYCEVRFDEFKKWSAKWDRKSYLIEERLAALDAAAAAGKAHRIQRGLVYRLLSSFVDYDDHYQGIEELILDSSRFEASATVVLKPTERGSVYEVPPTWIDSFCHLSGVILNASDAVDSKKFVFISHGWKSLRLLGGLKSGISYRTYTRMQESDENIMEGDVWIFNSNKIVGVAKGIKFQRIPRKVVDILLPKPGLNLVTPEAEPQFTAHVHSDQVARPYSLPPLTLNTSSVPISRMDPSIVDSILKVISSECSVDIADLVDGCTFASLGIDSLLSLEILAKLRELLEISLPPHVFIENETMGDLKVQLLELFVGSRSGEHSATPPSSIGSMGSTPTHGSLSSPRAVSFLLSGNLKTATKYLFLFPDGSGSATSYTSLSPLGSDVAVLALNCPFMTTPSSWQNGINTVMKYYLDEIRQRQPNGPYNLGGWSAGGVLAYEAAYQIQQGGDRVERLILIDSPCPVRLPPMPNKMFDFFDSIGLLGRENLAGTPSWVIPHFAATVRNLQMYLPLPISPGQEPATTAIWARRGVTFASGGRRPEREPEDPMVMEWLLEDRTDFQYNGWDSLIAASAIRCEVMDGHHFSMINEHVNELGRLMAKAMC</sequence>
<dbReference type="InterPro" id="IPR016036">
    <property type="entry name" value="Malonyl_transacylase_ACP-bd"/>
</dbReference>
<dbReference type="SMART" id="SM00827">
    <property type="entry name" value="PKS_AT"/>
    <property type="match status" value="1"/>
</dbReference>
<dbReference type="PROSITE" id="PS52004">
    <property type="entry name" value="KS3_2"/>
    <property type="match status" value="1"/>
</dbReference>
<feature type="region of interest" description="Disordered" evidence="5">
    <location>
        <begin position="406"/>
        <end position="427"/>
    </location>
</feature>
<dbReference type="InterPro" id="IPR042104">
    <property type="entry name" value="PKS_dehydratase_sf"/>
</dbReference>
<dbReference type="InterPro" id="IPR049552">
    <property type="entry name" value="PKS_DH_N"/>
</dbReference>
<dbReference type="EMBL" id="KN832872">
    <property type="protein sequence ID" value="KIN05184.1"/>
    <property type="molecule type" value="Genomic_DNA"/>
</dbReference>
<dbReference type="Pfam" id="PF16073">
    <property type="entry name" value="SAT"/>
    <property type="match status" value="1"/>
</dbReference>
<dbReference type="SUPFAM" id="SSF53474">
    <property type="entry name" value="alpha/beta-Hydrolases"/>
    <property type="match status" value="1"/>
</dbReference>
<dbReference type="InterPro" id="IPR049551">
    <property type="entry name" value="PKS_DH_C"/>
</dbReference>
<reference evidence="10" key="2">
    <citation type="submission" date="2015-01" db="EMBL/GenBank/DDBJ databases">
        <title>Evolutionary Origins and Diversification of the Mycorrhizal Mutualists.</title>
        <authorList>
            <consortium name="DOE Joint Genome Institute"/>
            <consortium name="Mycorrhizal Genomics Consortium"/>
            <person name="Kohler A."/>
            <person name="Kuo A."/>
            <person name="Nagy L.G."/>
            <person name="Floudas D."/>
            <person name="Copeland A."/>
            <person name="Barry K.W."/>
            <person name="Cichocki N."/>
            <person name="Veneault-Fourrey C."/>
            <person name="LaButti K."/>
            <person name="Lindquist E.A."/>
            <person name="Lipzen A."/>
            <person name="Lundell T."/>
            <person name="Morin E."/>
            <person name="Murat C."/>
            <person name="Riley R."/>
            <person name="Ohm R."/>
            <person name="Sun H."/>
            <person name="Tunlid A."/>
            <person name="Henrissat B."/>
            <person name="Grigoriev I.V."/>
            <person name="Hibbett D.S."/>
            <person name="Martin F."/>
        </authorList>
    </citation>
    <scope>NUCLEOTIDE SEQUENCE [LARGE SCALE GENOMIC DNA]</scope>
    <source>
        <strain evidence="10">Zn</strain>
    </source>
</reference>
<dbReference type="PANTHER" id="PTHR43775:SF37">
    <property type="entry name" value="SI:DKEY-61P9.11"/>
    <property type="match status" value="1"/>
</dbReference>
<evidence type="ECO:0000256" key="5">
    <source>
        <dbReference type="SAM" id="MobiDB-lite"/>
    </source>
</evidence>
<dbReference type="Pfam" id="PF00698">
    <property type="entry name" value="Acyl_transf_1"/>
    <property type="match status" value="1"/>
</dbReference>
<evidence type="ECO:0000259" key="6">
    <source>
        <dbReference type="PROSITE" id="PS50075"/>
    </source>
</evidence>
<evidence type="ECO:0000313" key="10">
    <source>
        <dbReference type="Proteomes" id="UP000054321"/>
    </source>
</evidence>
<dbReference type="InterPro" id="IPR032088">
    <property type="entry name" value="SAT"/>
</dbReference>
<keyword evidence="3" id="KW-0808">Transferase</keyword>
<protein>
    <submittedName>
        <fullName evidence="9">Uncharacterized protein</fullName>
    </submittedName>
</protein>
<dbReference type="Gene3D" id="3.40.50.1820">
    <property type="entry name" value="alpha/beta hydrolase"/>
    <property type="match status" value="1"/>
</dbReference>
<dbReference type="InterPro" id="IPR001227">
    <property type="entry name" value="Ac_transferase_dom_sf"/>
</dbReference>
<dbReference type="InterPro" id="IPR014031">
    <property type="entry name" value="Ketoacyl_synth_C"/>
</dbReference>
<dbReference type="InterPro" id="IPR009081">
    <property type="entry name" value="PP-bd_ACP"/>
</dbReference>
<dbReference type="Gene3D" id="3.40.366.10">
    <property type="entry name" value="Malonyl-Coenzyme A Acyl Carrier Protein, domain 2"/>
    <property type="match status" value="2"/>
</dbReference>
<dbReference type="GO" id="GO:0004312">
    <property type="term" value="F:fatty acid synthase activity"/>
    <property type="evidence" value="ECO:0007669"/>
    <property type="project" value="TreeGrafter"/>
</dbReference>
<dbReference type="Pfam" id="PF14765">
    <property type="entry name" value="PS-DH"/>
    <property type="match status" value="1"/>
</dbReference>
<feature type="active site" description="Proton acceptor; for dehydratase activity" evidence="4">
    <location>
        <position position="1316"/>
    </location>
</feature>
<evidence type="ECO:0000256" key="2">
    <source>
        <dbReference type="ARBA" id="ARBA00022553"/>
    </source>
</evidence>
<evidence type="ECO:0000313" key="9">
    <source>
        <dbReference type="EMBL" id="KIN05184.1"/>
    </source>
</evidence>
<dbReference type="PROSITE" id="PS50075">
    <property type="entry name" value="CARRIER"/>
    <property type="match status" value="1"/>
</dbReference>
<reference evidence="9 10" key="1">
    <citation type="submission" date="2014-04" db="EMBL/GenBank/DDBJ databases">
        <authorList>
            <consortium name="DOE Joint Genome Institute"/>
            <person name="Kuo A."/>
            <person name="Martino E."/>
            <person name="Perotto S."/>
            <person name="Kohler A."/>
            <person name="Nagy L.G."/>
            <person name="Floudas D."/>
            <person name="Copeland A."/>
            <person name="Barry K.W."/>
            <person name="Cichocki N."/>
            <person name="Veneault-Fourrey C."/>
            <person name="LaButti K."/>
            <person name="Lindquist E.A."/>
            <person name="Lipzen A."/>
            <person name="Lundell T."/>
            <person name="Morin E."/>
            <person name="Murat C."/>
            <person name="Sun H."/>
            <person name="Tunlid A."/>
            <person name="Henrissat B."/>
            <person name="Grigoriev I.V."/>
            <person name="Hibbett D.S."/>
            <person name="Martin F."/>
            <person name="Nordberg H.P."/>
            <person name="Cantor M.N."/>
            <person name="Hua S.X."/>
        </authorList>
    </citation>
    <scope>NUCLEOTIDE SEQUENCE [LARGE SCALE GENOMIC DNA]</scope>
    <source>
        <strain evidence="9 10">Zn</strain>
    </source>
</reference>
<dbReference type="InterPro" id="IPR049900">
    <property type="entry name" value="PKS_mFAS_DH"/>
</dbReference>
<feature type="region of interest" description="N-terminal hotdog fold" evidence="4">
    <location>
        <begin position="1284"/>
        <end position="1415"/>
    </location>
</feature>
<evidence type="ECO:0000259" key="7">
    <source>
        <dbReference type="PROSITE" id="PS52004"/>
    </source>
</evidence>
<dbReference type="SUPFAM" id="SSF53901">
    <property type="entry name" value="Thiolase-like"/>
    <property type="match status" value="1"/>
</dbReference>
<dbReference type="SUPFAM" id="SSF52151">
    <property type="entry name" value="FabD/lysophospholipase-like"/>
    <property type="match status" value="1"/>
</dbReference>
<dbReference type="PROSITE" id="PS00606">
    <property type="entry name" value="KS3_1"/>
    <property type="match status" value="1"/>
</dbReference>
<dbReference type="InterPro" id="IPR036736">
    <property type="entry name" value="ACP-like_sf"/>
</dbReference>
<dbReference type="InterPro" id="IPR016035">
    <property type="entry name" value="Acyl_Trfase/lysoPLipase"/>
</dbReference>
<dbReference type="InterPro" id="IPR006162">
    <property type="entry name" value="Ppantetheine_attach_site"/>
</dbReference>
<dbReference type="Pfam" id="PF00975">
    <property type="entry name" value="Thioesterase"/>
    <property type="match status" value="1"/>
</dbReference>
<gene>
    <name evidence="9" type="ORF">OIDMADRAFT_51005</name>
</gene>
<dbReference type="NCBIfam" id="TIGR04532">
    <property type="entry name" value="PT_fungal_PKS"/>
    <property type="match status" value="1"/>
</dbReference>
<dbReference type="GO" id="GO:0044550">
    <property type="term" value="P:secondary metabolite biosynthetic process"/>
    <property type="evidence" value="ECO:0007669"/>
    <property type="project" value="TreeGrafter"/>
</dbReference>
<dbReference type="InterPro" id="IPR018201">
    <property type="entry name" value="Ketoacyl_synth_AS"/>
</dbReference>
<feature type="domain" description="Carrier" evidence="6">
    <location>
        <begin position="1634"/>
        <end position="1715"/>
    </location>
</feature>
<dbReference type="SUPFAM" id="SSF47336">
    <property type="entry name" value="ACP-like"/>
    <property type="match status" value="1"/>
</dbReference>
<dbReference type="Proteomes" id="UP000054321">
    <property type="component" value="Unassembled WGS sequence"/>
</dbReference>
<dbReference type="InterPro" id="IPR001031">
    <property type="entry name" value="Thioesterase"/>
</dbReference>
<dbReference type="CDD" id="cd00833">
    <property type="entry name" value="PKS"/>
    <property type="match status" value="1"/>
</dbReference>
<organism evidence="9 10">
    <name type="scientific">Oidiodendron maius (strain Zn)</name>
    <dbReference type="NCBI Taxonomy" id="913774"/>
    <lineage>
        <taxon>Eukaryota</taxon>
        <taxon>Fungi</taxon>
        <taxon>Dikarya</taxon>
        <taxon>Ascomycota</taxon>
        <taxon>Pezizomycotina</taxon>
        <taxon>Leotiomycetes</taxon>
        <taxon>Leotiomycetes incertae sedis</taxon>
        <taxon>Myxotrichaceae</taxon>
        <taxon>Oidiodendron</taxon>
    </lineage>
</organism>
<dbReference type="Pfam" id="PF02801">
    <property type="entry name" value="Ketoacyl-synt_C"/>
    <property type="match status" value="1"/>
</dbReference>
<evidence type="ECO:0000256" key="3">
    <source>
        <dbReference type="ARBA" id="ARBA00022679"/>
    </source>
</evidence>
<dbReference type="PROSITE" id="PS00012">
    <property type="entry name" value="PHOSPHOPANTETHEINE"/>
    <property type="match status" value="1"/>
</dbReference>
<evidence type="ECO:0000256" key="4">
    <source>
        <dbReference type="PROSITE-ProRule" id="PRU01363"/>
    </source>
</evidence>